<dbReference type="InterPro" id="IPR035979">
    <property type="entry name" value="RBD_domain_sf"/>
</dbReference>
<keyword evidence="10" id="KW-0508">mRNA splicing</keyword>
<dbReference type="GO" id="GO:0006397">
    <property type="term" value="P:mRNA processing"/>
    <property type="evidence" value="ECO:0007669"/>
    <property type="project" value="UniProtKB-KW"/>
</dbReference>
<dbReference type="Pfam" id="PF08777">
    <property type="entry name" value="RRM_3"/>
    <property type="match status" value="1"/>
</dbReference>
<evidence type="ECO:0000256" key="9">
    <source>
        <dbReference type="ARBA" id="ARBA00023163"/>
    </source>
</evidence>
<feature type="domain" description="RRM" evidence="15">
    <location>
        <begin position="150"/>
        <end position="245"/>
    </location>
</feature>
<evidence type="ECO:0000256" key="7">
    <source>
        <dbReference type="ARBA" id="ARBA00022884"/>
    </source>
</evidence>
<dbReference type="KEGG" id="dci:103511747"/>
<dbReference type="GO" id="GO:0007283">
    <property type="term" value="P:spermatogenesis"/>
    <property type="evidence" value="ECO:0007669"/>
    <property type="project" value="UniProtKB-KW"/>
</dbReference>
<dbReference type="InterPro" id="IPR012677">
    <property type="entry name" value="Nucleotide-bd_a/b_plait_sf"/>
</dbReference>
<comment type="subcellular location">
    <subcellularLocation>
        <location evidence="1">Nucleus</location>
        <location evidence="1">Nucleoplasm</location>
    </subcellularLocation>
</comment>
<dbReference type="SUPFAM" id="SSF54928">
    <property type="entry name" value="RNA-binding domain, RBD"/>
    <property type="match status" value="1"/>
</dbReference>
<dbReference type="GO" id="GO:0003723">
    <property type="term" value="F:RNA binding"/>
    <property type="evidence" value="ECO:0007669"/>
    <property type="project" value="UniProtKB-UniRule"/>
</dbReference>
<dbReference type="PANTHER" id="PTHR22792:SF62">
    <property type="entry name" value="LA-RELATED PROTEIN 7"/>
    <property type="match status" value="1"/>
</dbReference>
<dbReference type="InterPro" id="IPR036388">
    <property type="entry name" value="WH-like_DNA-bd_sf"/>
</dbReference>
<feature type="region of interest" description="Disordered" evidence="14">
    <location>
        <begin position="323"/>
        <end position="370"/>
    </location>
</feature>
<dbReference type="GeneID" id="103511747"/>
<dbReference type="OMA" id="WCSLRNK"/>
<dbReference type="CDD" id="cd12290">
    <property type="entry name" value="RRM1_LARP7"/>
    <property type="match status" value="1"/>
</dbReference>
<feature type="domain" description="HTH La-type RNA-binding" evidence="16">
    <location>
        <begin position="56"/>
        <end position="145"/>
    </location>
</feature>
<dbReference type="InterPro" id="IPR014886">
    <property type="entry name" value="La_xRRM"/>
</dbReference>
<dbReference type="InterPro" id="IPR000504">
    <property type="entry name" value="RRM_dom"/>
</dbReference>
<dbReference type="InterPro" id="IPR002344">
    <property type="entry name" value="Lupus_La"/>
</dbReference>
<dbReference type="AlphaFoldDB" id="A0A1S3D5A9"/>
<dbReference type="SUPFAM" id="SSF46785">
    <property type="entry name" value="Winged helix' DNA-binding domain"/>
    <property type="match status" value="1"/>
</dbReference>
<keyword evidence="11" id="KW-0539">Nucleus</keyword>
<dbReference type="PRINTS" id="PR00302">
    <property type="entry name" value="LUPUSLA"/>
</dbReference>
<comment type="similarity">
    <text evidence="2">Belongs to the LARP7 family.</text>
</comment>
<dbReference type="GO" id="GO:0030154">
    <property type="term" value="P:cell differentiation"/>
    <property type="evidence" value="ECO:0007669"/>
    <property type="project" value="UniProtKB-KW"/>
</dbReference>
<evidence type="ECO:0000259" key="16">
    <source>
        <dbReference type="PROSITE" id="PS50961"/>
    </source>
</evidence>
<feature type="compositionally biased region" description="Basic and acidic residues" evidence="14">
    <location>
        <begin position="267"/>
        <end position="280"/>
    </location>
</feature>
<dbReference type="PROSITE" id="PS50102">
    <property type="entry name" value="RRM"/>
    <property type="match status" value="1"/>
</dbReference>
<dbReference type="PROSITE" id="PS51939">
    <property type="entry name" value="XRRM"/>
    <property type="match status" value="1"/>
</dbReference>
<dbReference type="Pfam" id="PF05383">
    <property type="entry name" value="La"/>
    <property type="match status" value="1"/>
</dbReference>
<keyword evidence="8" id="KW-0805">Transcription regulation</keyword>
<keyword evidence="4" id="KW-0507">mRNA processing</keyword>
<evidence type="ECO:0000313" key="19">
    <source>
        <dbReference type="RefSeq" id="XP_008474707.2"/>
    </source>
</evidence>
<evidence type="ECO:0000256" key="12">
    <source>
        <dbReference type="ARBA" id="ARBA00029640"/>
    </source>
</evidence>
<evidence type="ECO:0000259" key="15">
    <source>
        <dbReference type="PROSITE" id="PS50102"/>
    </source>
</evidence>
<dbReference type="SMART" id="SM00715">
    <property type="entry name" value="LA"/>
    <property type="match status" value="1"/>
</dbReference>
<dbReference type="RefSeq" id="XP_008474707.2">
    <property type="nucleotide sequence ID" value="XM_008476485.3"/>
</dbReference>
<dbReference type="Gene3D" id="1.10.10.10">
    <property type="entry name" value="Winged helix-like DNA-binding domain superfamily/Winged helix DNA-binding domain"/>
    <property type="match status" value="1"/>
</dbReference>
<keyword evidence="5" id="KW-0221">Differentiation</keyword>
<name>A0A1S3D5A9_DIACI</name>
<dbReference type="Proteomes" id="UP000079169">
    <property type="component" value="Unplaced"/>
</dbReference>
<evidence type="ECO:0000256" key="3">
    <source>
        <dbReference type="ARBA" id="ARBA00015867"/>
    </source>
</evidence>
<dbReference type="SMART" id="SM00360">
    <property type="entry name" value="RRM"/>
    <property type="match status" value="1"/>
</dbReference>
<keyword evidence="7 13" id="KW-0694">RNA-binding</keyword>
<dbReference type="InterPro" id="IPR036390">
    <property type="entry name" value="WH_DNA-bd_sf"/>
</dbReference>
<dbReference type="PANTHER" id="PTHR22792">
    <property type="entry name" value="LUPUS LA PROTEIN-RELATED"/>
    <property type="match status" value="1"/>
</dbReference>
<feature type="domain" description="XRRM" evidence="17">
    <location>
        <begin position="503"/>
        <end position="610"/>
    </location>
</feature>
<keyword evidence="9" id="KW-0804">Transcription</keyword>
<dbReference type="PaxDb" id="121845-A0A1S3D5A9"/>
<gene>
    <name evidence="19" type="primary">LOC103511747</name>
</gene>
<evidence type="ECO:0000256" key="11">
    <source>
        <dbReference type="ARBA" id="ARBA00023242"/>
    </source>
</evidence>
<evidence type="ECO:0000313" key="18">
    <source>
        <dbReference type="Proteomes" id="UP000079169"/>
    </source>
</evidence>
<sequence>MICRYHPSYIFFNDPKSWNFLIEFPCFSVPISMETEASDNVDKDLSDLQRKDGGGRHRKKQLYQQIMNLMEFYLSDSNLRKDRFFSQLLQESPEIEVSVFLKCNKLARLTHDPDDVVKALRKSKLLEVTEDGTKVRRTVVVQDKPDVDECTIYVEKLPPEAEHDYIESVFSKYGKVTYVSLPKFKSTGKLKGFAFVEFSTKEEAAKALEAYTEMGCRLPSTMPPESLISIQTFEGEQSNLTKQQENLPPRALAPSNGTKPNESVQTDESKGIKQLQTEKSKGIKELVQSEASKGTEESVQTDEGKVELVQTKKILQMDGSKGIKETVRNRKESVIAEKSGEVRTEDDKSPPQKRLRLENEGADEEAKADKTNEKALGLRIVDLQNSLNRRIIALQNTLNYQQIGQEKGRNVPHTSNSQQQNTFQFQPNLSFPAPLFRIEWKKLRNQYLNLQRTKMKKLKAHLQSIKRTQWTHPHLLQEKEKMEAKKNAVSTDEGEKDLKFGIEFVPGVIVRVHLDEPLVDVKLFKNELRHKPNVKYIDAHEGCQEAFIRCINADEAKVMSESKLFPHCDILKGEEEVLYWEKIEYDRKVKFSTKTKVCRGRNKLLKKAEKALGKHIRFDHMDTSEEVK</sequence>
<dbReference type="InterPro" id="IPR006630">
    <property type="entry name" value="La_HTH"/>
</dbReference>
<dbReference type="Gene3D" id="3.30.70.330">
    <property type="match status" value="2"/>
</dbReference>
<proteinExistence type="inferred from homology"/>
<evidence type="ECO:0000256" key="4">
    <source>
        <dbReference type="ARBA" id="ARBA00022664"/>
    </source>
</evidence>
<dbReference type="GO" id="GO:0005654">
    <property type="term" value="C:nucleoplasm"/>
    <property type="evidence" value="ECO:0007669"/>
    <property type="project" value="UniProtKB-SubCell"/>
</dbReference>
<protein>
    <recommendedName>
        <fullName evidence="3">La-related protein 7</fullName>
    </recommendedName>
    <alternativeName>
        <fullName evidence="12">La ribonucleoprotein domain family member 7</fullName>
    </alternativeName>
</protein>
<keyword evidence="18" id="KW-1185">Reference proteome</keyword>
<dbReference type="GO" id="GO:0008380">
    <property type="term" value="P:RNA splicing"/>
    <property type="evidence" value="ECO:0007669"/>
    <property type="project" value="UniProtKB-KW"/>
</dbReference>
<organism evidence="18 19">
    <name type="scientific">Diaphorina citri</name>
    <name type="common">Asian citrus psyllid</name>
    <dbReference type="NCBI Taxonomy" id="121845"/>
    <lineage>
        <taxon>Eukaryota</taxon>
        <taxon>Metazoa</taxon>
        <taxon>Ecdysozoa</taxon>
        <taxon>Arthropoda</taxon>
        <taxon>Hexapoda</taxon>
        <taxon>Insecta</taxon>
        <taxon>Pterygota</taxon>
        <taxon>Neoptera</taxon>
        <taxon>Paraneoptera</taxon>
        <taxon>Hemiptera</taxon>
        <taxon>Sternorrhyncha</taxon>
        <taxon>Psylloidea</taxon>
        <taxon>Psyllidae</taxon>
        <taxon>Diaphorininae</taxon>
        <taxon>Diaphorina</taxon>
    </lineage>
</organism>
<evidence type="ECO:0000256" key="14">
    <source>
        <dbReference type="SAM" id="MobiDB-lite"/>
    </source>
</evidence>
<evidence type="ECO:0000256" key="8">
    <source>
        <dbReference type="ARBA" id="ARBA00023015"/>
    </source>
</evidence>
<reference evidence="19" key="1">
    <citation type="submission" date="2025-08" db="UniProtKB">
        <authorList>
            <consortium name="RefSeq"/>
        </authorList>
    </citation>
    <scope>IDENTIFICATION</scope>
</reference>
<evidence type="ECO:0000256" key="13">
    <source>
        <dbReference type="PROSITE-ProRule" id="PRU00332"/>
    </source>
</evidence>
<evidence type="ECO:0000259" key="17">
    <source>
        <dbReference type="PROSITE" id="PS51939"/>
    </source>
</evidence>
<dbReference type="PROSITE" id="PS50961">
    <property type="entry name" value="HTH_LA"/>
    <property type="match status" value="1"/>
</dbReference>
<dbReference type="InterPro" id="IPR045180">
    <property type="entry name" value="La_dom_prot"/>
</dbReference>
<dbReference type="CDD" id="cd07323">
    <property type="entry name" value="LAM"/>
    <property type="match status" value="1"/>
</dbReference>
<accession>A0A1S3D5A9</accession>
<evidence type="ECO:0000256" key="5">
    <source>
        <dbReference type="ARBA" id="ARBA00022782"/>
    </source>
</evidence>
<evidence type="ECO:0000256" key="2">
    <source>
        <dbReference type="ARBA" id="ARBA00008680"/>
    </source>
</evidence>
<dbReference type="Pfam" id="PF00076">
    <property type="entry name" value="RRM_1"/>
    <property type="match status" value="1"/>
</dbReference>
<evidence type="ECO:0000256" key="10">
    <source>
        <dbReference type="ARBA" id="ARBA00023187"/>
    </source>
</evidence>
<evidence type="ECO:0000256" key="1">
    <source>
        <dbReference type="ARBA" id="ARBA00004642"/>
    </source>
</evidence>
<keyword evidence="6" id="KW-0744">Spermatogenesis</keyword>
<feature type="region of interest" description="Disordered" evidence="14">
    <location>
        <begin position="239"/>
        <end position="280"/>
    </location>
</feature>
<evidence type="ECO:0000256" key="6">
    <source>
        <dbReference type="ARBA" id="ARBA00022871"/>
    </source>
</evidence>
<feature type="compositionally biased region" description="Polar residues" evidence="14">
    <location>
        <begin position="255"/>
        <end position="266"/>
    </location>
</feature>
<dbReference type="STRING" id="121845.A0A1S3D5A9"/>
<dbReference type="GO" id="GO:1990904">
    <property type="term" value="C:ribonucleoprotein complex"/>
    <property type="evidence" value="ECO:0007669"/>
    <property type="project" value="UniProtKB-UniRule"/>
</dbReference>
<dbReference type="InterPro" id="IPR034887">
    <property type="entry name" value="LARP7_RRM1"/>
</dbReference>